<dbReference type="InterPro" id="IPR041679">
    <property type="entry name" value="DNA2/NAM7-like_C"/>
</dbReference>
<evidence type="ECO:0000259" key="6">
    <source>
        <dbReference type="Pfam" id="PF13086"/>
    </source>
</evidence>
<dbReference type="EMBL" id="PYGF01000014">
    <property type="protein sequence ID" value="PSL01211.1"/>
    <property type="molecule type" value="Genomic_DNA"/>
</dbReference>
<feature type="domain" description="DNA2/NAM7 helicase helicase" evidence="6">
    <location>
        <begin position="933"/>
        <end position="978"/>
    </location>
</feature>
<dbReference type="InterPro" id="IPR041677">
    <property type="entry name" value="DNA2/NAM7_AAA_11"/>
</dbReference>
<dbReference type="PANTHER" id="PTHR43788">
    <property type="entry name" value="DNA2/NAM7 HELICASE FAMILY MEMBER"/>
    <property type="match status" value="1"/>
</dbReference>
<dbReference type="OrthoDB" id="9757917at2"/>
<evidence type="ECO:0000256" key="2">
    <source>
        <dbReference type="ARBA" id="ARBA00022741"/>
    </source>
</evidence>
<keyword evidence="2" id="KW-0547">Nucleotide-binding</keyword>
<comment type="similarity">
    <text evidence="1">Belongs to the DNA2/NAM7 helicase family.</text>
</comment>
<dbReference type="InterPro" id="IPR047187">
    <property type="entry name" value="SF1_C_Upf1"/>
</dbReference>
<keyword evidence="5" id="KW-0067">ATP-binding</keyword>
<dbReference type="InterPro" id="IPR027417">
    <property type="entry name" value="P-loop_NTPase"/>
</dbReference>
<proteinExistence type="inferred from homology"/>
<name>A0A2P8DVH8_9BACT</name>
<accession>A0A2P8DVH8</accession>
<dbReference type="InterPro" id="IPR025103">
    <property type="entry name" value="DUF4011"/>
</dbReference>
<dbReference type="InterPro" id="IPR050534">
    <property type="entry name" value="Coronavir_polyprotein_1ab"/>
</dbReference>
<keyword evidence="3" id="KW-0378">Hydrolase</keyword>
<dbReference type="Pfam" id="PF13086">
    <property type="entry name" value="AAA_11"/>
    <property type="match status" value="2"/>
</dbReference>
<gene>
    <name evidence="8" type="ORF">CLV48_11413</name>
</gene>
<evidence type="ECO:0000256" key="4">
    <source>
        <dbReference type="ARBA" id="ARBA00022806"/>
    </source>
</evidence>
<sequence length="1315" mass="154860">MLKDIFQVYLNRLVDLSSRNRSLYLSNLIISQMVDLNDFNFLNHQPSYFYIEQLLEKNRSIPLIPLADARDEKVNVISKRLARILSLAETAESETGEKSLFVGWPFVEGKLINDQVVRCPLIFFPIELVRQSETWVLKQSKTYPPFFNKNFFLAYSHAYGTEPLNFEEENPLEVFPNDQVGFLNELYRFLKKELVINFTSELYENRLKNFPNSSKSLDDERLELGKLKLMPYSILGLFSQKTSFLIQDYESLLKDNDFDSLEDIFYHHFAPQEGFPISVREDQLYSCFPLDAYQERVLKAVRSGKSVVVEGPPGTGKSQLISNLALDYISRGKKVLVVSQKRVALDVVFQRLSELGFGDFLALVHDFRADRKELFQKIQSQIEAIDKYEEMNRSIDSIQLERQFFQLSKRIENNAEFFDNYKKALFNTEECDLPIKSLYLESKFSEEHFDLRQFYKKLTFNKVDSFLRNLKIYGIYYKKYQRNDSFWLHRDSFSLFSPQTLLRFQETFDEIEAFKSKIINNYHQCSRFDISYLFTLYERHESLKECFLLLSQKDTLNAFSKILKVDFSEIDLPWLDKKISAIKLMLSEYGVEWTSNDDEVESYLKLSLEYQERRRELVNVFLWPWKKKKFMPLFHLLDKNSLTQDDFGNETIVKKLENRLNVNHQYTLLSQKTWLDLPGKPFDFVQFNHFAISLFKAIDAMEIIQNLGEDGKFLLDQISEGEEFLMRLGTFLSDLGELEKRLPYWHLLFSKVQVQHLFLQNSGKEIASLKEELKLIFDDLVAFDALRDQIQADEKELIEKIWDNYPDQDFEIVKEKFLSGLRLAWIEHIELKYPVLKEISTPKAQHIQEELVADVIEKWKLSKFISALRVRERTFNSLEYNRLGNLLTYRELSHQVNKKKKIWTVKKVLEAYEEEVFKLMPCWLASPETVSALFPLKQSFDLVIFDESSQCFVEKGFPAMLRGKQVVIAGDSKQLQPFDLYTIRMDGEGEGLEYDTVSLLELCSKYFERYWLQGHYRSSQANLIQFSNMNFYEGKLSMLPDRNLMNHPQDAFRMIKVDGIWEFQTNVNEAEEVIKEIRFLQKKFPRDNIGIITFNFFQMELIQEMVLEDTEINLRNVKIKNIENVQGDEFDRVVFSIGYAKNKSGRLIANFGLLSKSGGINRLNVAITRARKSITLITSLSSRDFKQDQLKNPGVEMLKNYIEFVENIVQGKVYGNEIEQKTYNSRWLLKLKLLEDSSNFELKPFKDSKWMDLALLESGQYAKAILTDDDRLHSSYGAKEAFAYHPIQLQEKNWPFSLFFSRQYWLGKDFDEILD</sequence>
<dbReference type="PANTHER" id="PTHR43788:SF8">
    <property type="entry name" value="DNA-BINDING PROTEIN SMUBP-2"/>
    <property type="match status" value="1"/>
</dbReference>
<dbReference type="SUPFAM" id="SSF52540">
    <property type="entry name" value="P-loop containing nucleoside triphosphate hydrolases"/>
    <property type="match status" value="1"/>
</dbReference>
<evidence type="ECO:0000256" key="5">
    <source>
        <dbReference type="ARBA" id="ARBA00022840"/>
    </source>
</evidence>
<comment type="caution">
    <text evidence="8">The sequence shown here is derived from an EMBL/GenBank/DDBJ whole genome shotgun (WGS) entry which is preliminary data.</text>
</comment>
<dbReference type="Gene3D" id="3.40.50.300">
    <property type="entry name" value="P-loop containing nucleotide triphosphate hydrolases"/>
    <property type="match status" value="3"/>
</dbReference>
<feature type="domain" description="DNA2/NAM7 helicase helicase" evidence="6">
    <location>
        <begin position="290"/>
        <end position="415"/>
    </location>
</feature>
<evidence type="ECO:0000256" key="1">
    <source>
        <dbReference type="ARBA" id="ARBA00007913"/>
    </source>
</evidence>
<dbReference type="GO" id="GO:0005524">
    <property type="term" value="F:ATP binding"/>
    <property type="evidence" value="ECO:0007669"/>
    <property type="project" value="UniProtKB-KW"/>
</dbReference>
<evidence type="ECO:0000313" key="8">
    <source>
        <dbReference type="EMBL" id="PSL01211.1"/>
    </source>
</evidence>
<feature type="domain" description="DNA2/NAM7 helicase-like C-terminal" evidence="7">
    <location>
        <begin position="998"/>
        <end position="1178"/>
    </location>
</feature>
<dbReference type="GO" id="GO:0016787">
    <property type="term" value="F:hydrolase activity"/>
    <property type="evidence" value="ECO:0007669"/>
    <property type="project" value="UniProtKB-KW"/>
</dbReference>
<evidence type="ECO:0000256" key="3">
    <source>
        <dbReference type="ARBA" id="ARBA00022801"/>
    </source>
</evidence>
<dbReference type="Pfam" id="PF13195">
    <property type="entry name" value="DUF4011"/>
    <property type="match status" value="1"/>
</dbReference>
<dbReference type="RefSeq" id="WP_106568708.1">
    <property type="nucleotide sequence ID" value="NZ_PYGF01000014.1"/>
</dbReference>
<dbReference type="GO" id="GO:0043139">
    <property type="term" value="F:5'-3' DNA helicase activity"/>
    <property type="evidence" value="ECO:0007669"/>
    <property type="project" value="TreeGrafter"/>
</dbReference>
<keyword evidence="9" id="KW-1185">Reference proteome</keyword>
<protein>
    <submittedName>
        <fullName evidence="8">Uncharacterized protein DUF4011</fullName>
    </submittedName>
</protein>
<reference evidence="8 9" key="1">
    <citation type="submission" date="2018-03" db="EMBL/GenBank/DDBJ databases">
        <title>Genomic Encyclopedia of Archaeal and Bacterial Type Strains, Phase II (KMG-II): from individual species to whole genera.</title>
        <authorList>
            <person name="Goeker M."/>
        </authorList>
    </citation>
    <scope>NUCLEOTIDE SEQUENCE [LARGE SCALE GENOMIC DNA]</scope>
    <source>
        <strain evidence="8 9">DSM 28057</strain>
    </source>
</reference>
<dbReference type="Proteomes" id="UP000240708">
    <property type="component" value="Unassembled WGS sequence"/>
</dbReference>
<keyword evidence="4" id="KW-0347">Helicase</keyword>
<dbReference type="Pfam" id="PF13087">
    <property type="entry name" value="AAA_12"/>
    <property type="match status" value="1"/>
</dbReference>
<dbReference type="CDD" id="cd18808">
    <property type="entry name" value="SF1_C_Upf1"/>
    <property type="match status" value="1"/>
</dbReference>
<evidence type="ECO:0000259" key="7">
    <source>
        <dbReference type="Pfam" id="PF13087"/>
    </source>
</evidence>
<organism evidence="8 9">
    <name type="scientific">Cecembia rubra</name>
    <dbReference type="NCBI Taxonomy" id="1485585"/>
    <lineage>
        <taxon>Bacteria</taxon>
        <taxon>Pseudomonadati</taxon>
        <taxon>Bacteroidota</taxon>
        <taxon>Cytophagia</taxon>
        <taxon>Cytophagales</taxon>
        <taxon>Cyclobacteriaceae</taxon>
        <taxon>Cecembia</taxon>
    </lineage>
</organism>
<evidence type="ECO:0000313" key="9">
    <source>
        <dbReference type="Proteomes" id="UP000240708"/>
    </source>
</evidence>